<evidence type="ECO:0000256" key="7">
    <source>
        <dbReference type="ARBA" id="ARBA00023136"/>
    </source>
</evidence>
<accession>A0ABU6HJS3</accession>
<keyword evidence="11" id="KW-1185">Reference proteome</keyword>
<dbReference type="InterPro" id="IPR011701">
    <property type="entry name" value="MFS"/>
</dbReference>
<comment type="caution">
    <text evidence="10">The sequence shown here is derived from an EMBL/GenBank/DDBJ whole genome shotgun (WGS) entry which is preliminary data.</text>
</comment>
<dbReference type="PANTHER" id="PTHR23502">
    <property type="entry name" value="MAJOR FACILITATOR SUPERFAMILY"/>
    <property type="match status" value="1"/>
</dbReference>
<keyword evidence="3 8" id="KW-0813">Transport</keyword>
<dbReference type="InterPro" id="IPR036259">
    <property type="entry name" value="MFS_trans_sf"/>
</dbReference>
<keyword evidence="6 8" id="KW-1133">Transmembrane helix</keyword>
<dbReference type="CDD" id="cd17320">
    <property type="entry name" value="MFS_MdfA_MDR_like"/>
    <property type="match status" value="1"/>
</dbReference>
<feature type="domain" description="Major facilitator superfamily (MFS) profile" evidence="9">
    <location>
        <begin position="10"/>
        <end position="395"/>
    </location>
</feature>
<keyword evidence="8" id="KW-0997">Cell inner membrane</keyword>
<dbReference type="PANTHER" id="PTHR23502:SF132">
    <property type="entry name" value="POLYAMINE TRANSPORTER 2-RELATED"/>
    <property type="match status" value="1"/>
</dbReference>
<feature type="transmembrane region" description="Helical" evidence="8">
    <location>
        <begin position="252"/>
        <end position="272"/>
    </location>
</feature>
<proteinExistence type="inferred from homology"/>
<evidence type="ECO:0000256" key="3">
    <source>
        <dbReference type="ARBA" id="ARBA00022448"/>
    </source>
</evidence>
<dbReference type="InterPro" id="IPR020846">
    <property type="entry name" value="MFS_dom"/>
</dbReference>
<keyword evidence="7 8" id="KW-0472">Membrane</keyword>
<evidence type="ECO:0000313" key="11">
    <source>
        <dbReference type="Proteomes" id="UP001348149"/>
    </source>
</evidence>
<evidence type="ECO:0000256" key="8">
    <source>
        <dbReference type="RuleBase" id="RU365088"/>
    </source>
</evidence>
<evidence type="ECO:0000259" key="9">
    <source>
        <dbReference type="PROSITE" id="PS50850"/>
    </source>
</evidence>
<feature type="transmembrane region" description="Helical" evidence="8">
    <location>
        <begin position="279"/>
        <end position="301"/>
    </location>
</feature>
<feature type="transmembrane region" description="Helical" evidence="8">
    <location>
        <begin position="374"/>
        <end position="393"/>
    </location>
</feature>
<comment type="caution">
    <text evidence="8">Lacks conserved residue(s) required for the propagation of feature annotation.</text>
</comment>
<evidence type="ECO:0000256" key="2">
    <source>
        <dbReference type="ARBA" id="ARBA00006236"/>
    </source>
</evidence>
<feature type="transmembrane region" description="Helical" evidence="8">
    <location>
        <begin position="307"/>
        <end position="330"/>
    </location>
</feature>
<dbReference type="RefSeq" id="WP_326297843.1">
    <property type="nucleotide sequence ID" value="NZ_JAYLLH010000017.1"/>
</dbReference>
<dbReference type="Proteomes" id="UP001348149">
    <property type="component" value="Unassembled WGS sequence"/>
</dbReference>
<dbReference type="NCBIfam" id="TIGR00710">
    <property type="entry name" value="efflux_Bcr_CflA"/>
    <property type="match status" value="1"/>
</dbReference>
<protein>
    <recommendedName>
        <fullName evidence="8">Bcr/CflA family efflux transporter</fullName>
    </recommendedName>
</protein>
<evidence type="ECO:0000256" key="5">
    <source>
        <dbReference type="ARBA" id="ARBA00022692"/>
    </source>
</evidence>
<dbReference type="PROSITE" id="PS50850">
    <property type="entry name" value="MFS"/>
    <property type="match status" value="1"/>
</dbReference>
<feature type="transmembrane region" description="Helical" evidence="8">
    <location>
        <begin position="166"/>
        <end position="185"/>
    </location>
</feature>
<dbReference type="Gene3D" id="1.20.1720.10">
    <property type="entry name" value="Multidrug resistance protein D"/>
    <property type="match status" value="1"/>
</dbReference>
<feature type="transmembrane region" description="Helical" evidence="8">
    <location>
        <begin position="102"/>
        <end position="123"/>
    </location>
</feature>
<dbReference type="Pfam" id="PF07690">
    <property type="entry name" value="MFS_1"/>
    <property type="match status" value="1"/>
</dbReference>
<dbReference type="SUPFAM" id="SSF103473">
    <property type="entry name" value="MFS general substrate transporter"/>
    <property type="match status" value="1"/>
</dbReference>
<organism evidence="10 11">
    <name type="scientific">Mesobacterium hydrothermale</name>
    <dbReference type="NCBI Taxonomy" id="3111907"/>
    <lineage>
        <taxon>Bacteria</taxon>
        <taxon>Pseudomonadati</taxon>
        <taxon>Pseudomonadota</taxon>
        <taxon>Alphaproteobacteria</taxon>
        <taxon>Rhodobacterales</taxon>
        <taxon>Roseobacteraceae</taxon>
        <taxon>Mesobacterium</taxon>
    </lineage>
</organism>
<evidence type="ECO:0000313" key="10">
    <source>
        <dbReference type="EMBL" id="MEC3862105.1"/>
    </source>
</evidence>
<dbReference type="InterPro" id="IPR004812">
    <property type="entry name" value="Efflux_drug-R_Bcr/CmlA"/>
</dbReference>
<feature type="transmembrane region" description="Helical" evidence="8">
    <location>
        <begin position="48"/>
        <end position="65"/>
    </location>
</feature>
<evidence type="ECO:0000256" key="6">
    <source>
        <dbReference type="ARBA" id="ARBA00022989"/>
    </source>
</evidence>
<reference evidence="10 11" key="1">
    <citation type="submission" date="2024-01" db="EMBL/GenBank/DDBJ databases">
        <title>Mesobacterium rodlantinim sp. nov., isolated from shallow sea hydrothermal systems off Kueishantao Island.</title>
        <authorList>
            <person name="Su Z."/>
            <person name="Tang K."/>
        </authorList>
    </citation>
    <scope>NUCLEOTIDE SEQUENCE [LARGE SCALE GENOMIC DNA]</scope>
    <source>
        <strain evidence="10 11">TK19101</strain>
    </source>
</reference>
<comment type="similarity">
    <text evidence="2 8">Belongs to the major facilitator superfamily. Bcr/CmlA family.</text>
</comment>
<feature type="transmembrane region" description="Helical" evidence="8">
    <location>
        <begin position="342"/>
        <end position="368"/>
    </location>
</feature>
<feature type="transmembrane region" description="Helical" evidence="8">
    <location>
        <begin position="135"/>
        <end position="160"/>
    </location>
</feature>
<feature type="transmembrane region" description="Helical" evidence="8">
    <location>
        <begin position="219"/>
        <end position="240"/>
    </location>
</feature>
<feature type="transmembrane region" description="Helical" evidence="8">
    <location>
        <begin position="77"/>
        <end position="96"/>
    </location>
</feature>
<comment type="subcellular location">
    <subcellularLocation>
        <location evidence="8">Cell inner membrane</location>
        <topology evidence="8">Multi-pass membrane protein</topology>
    </subcellularLocation>
    <subcellularLocation>
        <location evidence="1">Cell membrane</location>
        <topology evidence="1">Multi-pass membrane protein</topology>
    </subcellularLocation>
</comment>
<keyword evidence="4" id="KW-1003">Cell membrane</keyword>
<dbReference type="EMBL" id="JAYLLH010000017">
    <property type="protein sequence ID" value="MEC3862105.1"/>
    <property type="molecule type" value="Genomic_DNA"/>
</dbReference>
<sequence>MSQRMSRVEFIALVAMMFATIAFSTDAMLPAFPEIGATLTPGALNRTQLVVTVFILGMGVGTLFTGPLSDTFGRKPVILGGVLLYCLAAAAAAFAQSLEMLLVARLVQGLGAAGPRVVALAIIRDLYAGRGMARIMSFVMMVFTLVPAMAPTIGAGIITVAGWRGVFVAFVIFALIIAIWMSLRLPETLAPENRRPFRLSALRAAVAELFAHRVVRISILVQSLCFAMLFTIISTTQQVFDISFGRADSFPMWFGGIAIIAGTASFLNAALVVRLGMRFLVTVTLAVQVGLSGGMVLLWLSGISGTAAFAAFVVWQTALFFQAGMTIGNINAIAMEPMGHIAGMAASVIGAVATVVAVVLAVPVGLAFDGTPLPLYAGVLVEAVLALGFMLYLRKVEPQPN</sequence>
<keyword evidence="5 8" id="KW-0812">Transmembrane</keyword>
<gene>
    <name evidence="10" type="ORF">VK792_12495</name>
</gene>
<evidence type="ECO:0000256" key="1">
    <source>
        <dbReference type="ARBA" id="ARBA00004651"/>
    </source>
</evidence>
<evidence type="ECO:0000256" key="4">
    <source>
        <dbReference type="ARBA" id="ARBA00022475"/>
    </source>
</evidence>
<name>A0ABU6HJS3_9RHOB</name>